<dbReference type="Pfam" id="PF00028">
    <property type="entry name" value="Cadherin"/>
    <property type="match status" value="1"/>
</dbReference>
<gene>
    <name evidence="8" type="ORF">BV898_04215</name>
</gene>
<organism evidence="8 9">
    <name type="scientific">Hypsibius exemplaris</name>
    <name type="common">Freshwater tardigrade</name>
    <dbReference type="NCBI Taxonomy" id="2072580"/>
    <lineage>
        <taxon>Eukaryota</taxon>
        <taxon>Metazoa</taxon>
        <taxon>Ecdysozoa</taxon>
        <taxon>Tardigrada</taxon>
        <taxon>Eutardigrada</taxon>
        <taxon>Parachela</taxon>
        <taxon>Hypsibioidea</taxon>
        <taxon>Hypsibiidae</taxon>
        <taxon>Hypsibius</taxon>
    </lineage>
</organism>
<evidence type="ECO:0000256" key="6">
    <source>
        <dbReference type="SAM" id="Phobius"/>
    </source>
</evidence>
<dbReference type="GO" id="GO:0016477">
    <property type="term" value="P:cell migration"/>
    <property type="evidence" value="ECO:0007669"/>
    <property type="project" value="TreeGrafter"/>
</dbReference>
<feature type="domain" description="Cadherin" evidence="7">
    <location>
        <begin position="804"/>
        <end position="927"/>
    </location>
</feature>
<dbReference type="GO" id="GO:0007156">
    <property type="term" value="P:homophilic cell adhesion via plasma membrane adhesion molecules"/>
    <property type="evidence" value="ECO:0007669"/>
    <property type="project" value="InterPro"/>
</dbReference>
<evidence type="ECO:0000259" key="7">
    <source>
        <dbReference type="PROSITE" id="PS50268"/>
    </source>
</evidence>
<feature type="transmembrane region" description="Helical" evidence="6">
    <location>
        <begin position="1629"/>
        <end position="1651"/>
    </location>
</feature>
<name>A0A1W0X3C0_HYPEX</name>
<feature type="domain" description="Cadherin" evidence="7">
    <location>
        <begin position="553"/>
        <end position="664"/>
    </location>
</feature>
<feature type="domain" description="Cadherin" evidence="7">
    <location>
        <begin position="1302"/>
        <end position="1414"/>
    </location>
</feature>
<keyword evidence="6" id="KW-0812">Transmembrane</keyword>
<feature type="domain" description="Cadherin" evidence="7">
    <location>
        <begin position="666"/>
        <end position="790"/>
    </location>
</feature>
<reference evidence="9" key="1">
    <citation type="submission" date="2017-01" db="EMBL/GenBank/DDBJ databases">
        <title>Comparative genomics of anhydrobiosis in the tardigrade Hypsibius dujardini.</title>
        <authorList>
            <person name="Yoshida Y."/>
            <person name="Koutsovoulos G."/>
            <person name="Laetsch D."/>
            <person name="Stevens L."/>
            <person name="Kumar S."/>
            <person name="Horikawa D."/>
            <person name="Ishino K."/>
            <person name="Komine S."/>
            <person name="Tomita M."/>
            <person name="Blaxter M."/>
            <person name="Arakawa K."/>
        </authorList>
    </citation>
    <scope>NUCLEOTIDE SEQUENCE [LARGE SCALE GENOMIC DNA]</scope>
    <source>
        <strain evidence="9">Z151</strain>
    </source>
</reference>
<feature type="domain" description="Cadherin" evidence="7">
    <location>
        <begin position="1045"/>
        <end position="1169"/>
    </location>
</feature>
<dbReference type="PANTHER" id="PTHR24027">
    <property type="entry name" value="CADHERIN-23"/>
    <property type="match status" value="1"/>
</dbReference>
<dbReference type="PRINTS" id="PR00205">
    <property type="entry name" value="CADHERIN"/>
</dbReference>
<dbReference type="OrthoDB" id="6079678at2759"/>
<evidence type="ECO:0000256" key="4">
    <source>
        <dbReference type="ARBA" id="ARBA00023136"/>
    </source>
</evidence>
<dbReference type="InterPro" id="IPR039808">
    <property type="entry name" value="Cadherin"/>
</dbReference>
<feature type="domain" description="Cadherin" evidence="7">
    <location>
        <begin position="424"/>
        <end position="547"/>
    </location>
</feature>
<dbReference type="SMART" id="SM00112">
    <property type="entry name" value="CA"/>
    <property type="match status" value="10"/>
</dbReference>
<comment type="subcellular location">
    <subcellularLocation>
        <location evidence="1">Membrane</location>
    </subcellularLocation>
</comment>
<dbReference type="CDD" id="cd11304">
    <property type="entry name" value="Cadherin_repeat"/>
    <property type="match status" value="9"/>
</dbReference>
<dbReference type="Proteomes" id="UP000192578">
    <property type="component" value="Unassembled WGS sequence"/>
</dbReference>
<dbReference type="PROSITE" id="PS50268">
    <property type="entry name" value="CADHERIN_2"/>
    <property type="match status" value="10"/>
</dbReference>
<keyword evidence="2" id="KW-0677">Repeat</keyword>
<dbReference type="PANTHER" id="PTHR24027:SF438">
    <property type="entry name" value="CADHERIN 23"/>
    <property type="match status" value="1"/>
</dbReference>
<evidence type="ECO:0000256" key="5">
    <source>
        <dbReference type="PROSITE-ProRule" id="PRU00043"/>
    </source>
</evidence>
<dbReference type="GO" id="GO:0008013">
    <property type="term" value="F:beta-catenin binding"/>
    <property type="evidence" value="ECO:0007669"/>
    <property type="project" value="TreeGrafter"/>
</dbReference>
<dbReference type="InterPro" id="IPR015919">
    <property type="entry name" value="Cadherin-like_sf"/>
</dbReference>
<protein>
    <submittedName>
        <fullName evidence="8">Cadherin-23</fullName>
    </submittedName>
</protein>
<feature type="domain" description="Cadherin" evidence="7">
    <location>
        <begin position="939"/>
        <end position="1043"/>
    </location>
</feature>
<dbReference type="SUPFAM" id="SSF49313">
    <property type="entry name" value="Cadherin-like"/>
    <property type="match status" value="10"/>
</dbReference>
<feature type="domain" description="Cadherin" evidence="7">
    <location>
        <begin position="169"/>
        <end position="295"/>
    </location>
</feature>
<keyword evidence="9" id="KW-1185">Reference proteome</keyword>
<accession>A0A1W0X3C0</accession>
<dbReference type="Gene3D" id="2.60.40.60">
    <property type="entry name" value="Cadherins"/>
    <property type="match status" value="11"/>
</dbReference>
<feature type="domain" description="Cadherin" evidence="7">
    <location>
        <begin position="1185"/>
        <end position="1286"/>
    </location>
</feature>
<dbReference type="GO" id="GO:0045296">
    <property type="term" value="F:cadherin binding"/>
    <property type="evidence" value="ECO:0007669"/>
    <property type="project" value="TreeGrafter"/>
</dbReference>
<evidence type="ECO:0000256" key="1">
    <source>
        <dbReference type="ARBA" id="ARBA00004370"/>
    </source>
</evidence>
<evidence type="ECO:0000256" key="3">
    <source>
        <dbReference type="ARBA" id="ARBA00022837"/>
    </source>
</evidence>
<dbReference type="InterPro" id="IPR002126">
    <property type="entry name" value="Cadherin-like_dom"/>
</dbReference>
<sequence>MDYRRSGELFTLVTLTVLIFIPGRWTISLSLPPGQLIIKEQASPGSLVTTIETKNGGTTVTGNATIAITDGPIPANTFVTLSGSCSTCFEVSAVVNEAVSVHVKSDYTWETCKPFLTNTPISEAVKLSFCPAQFELRDLSGTLHDTKTANIFVNQIPIIFGVNKLLPIVAQQELFAIDENTGDEHRIVRLVSHDPDVRQSEWHVRRLTIENCLEPCPFKLGNCSDSTGLSCLADISDDVRHDLLLVAPLDYEKQSVHFIQLKLTDANGFPEVLQNSVETVITLIVRDVQDTAPVFSSYPPLKVINEDIAVGASVLTVLAIDGDYGPNSRRILYTLVELDSTDNASSLPHLGIRTTGNGEGEVFVLNPFSAPGFVRINITATEVGCFEAFCVSSLVLRVQVDDVNNHAAEFYFVDSDGLTQSTPITRPVLATVSENSNVGTAVELENGALIRVEDLDQGVNAAFTLRIVENDIFEVSPVSVQGSNYLSIRVKNKTFLDAEEIRDPIELTIIAAQNQPTVGNLPESTLTVIITVGDVNDHESFFTPPGRPEPCEGINHYVMNTTETFYQGTRVELLDLGAAAALSDADRDAVNRDQRLFRLGNTEDHFSILPDGKLQVIRTLDFEAAQSHRIVVDIDNTGANGITKTSTCTIDLTVNDVNDEPPEFTNRTSLAFTVDEQLKDHPLVSLQAKDKDASADLKFSIELVRADGPGVIEDSDFPLSEHLSIISQESSAPGTWDAQLTVIKEFDREVIETIQARVMVTDEKSEVGVRTDEIALTITVRDVNNHAAEFLIVLANGSSQSILSTTVISATVTENSNAGTAVELADGVFIRARDLDLGANAAFTLQIVDDDIFEVSPTNVQGDNNLSIRVKNSTLLDAEVIRTPRILNIKATQTATAAGTLPESILRVNVTVLDVNDHASFYMLPETKLHCEGVNHLAITTEETIFTGKPVELLDMALTSTLSDNDRDPENRDRTQFRLAETEEHFAVTSAGKIQVIRGLDFETNGTHQIAVAIDNIGTNGITTSICTVDLTVDDVNDEAPEFTELAPRAFAVDENLEDHLLVTFEATDKDASGDLEFSIILVRALSPRGIEDGNFRLSDHISVTSHKNTTRNVWVAELTVKKGLDREQTEKITARVIVKDKNTKFGVETDELPITITVNNLNDNMPSITFNSLPVPDGDSISPEVPENHNSVNRVDFLVSDLDDTTTFHKQLLFIEDKYKDHVIFAPTTDDGRITLLINKTFDYEEIKILPFTLLVTDLGVEPIQQTRVLINLKITDKNDNNPIIDFPLQYNGTIPVVTLVPESYGNNLTVFEQFSILTVNATDADSEAFLPLNYYLNFDDAPGLVDFLAIDKESGIISVLKALDREAPGMDQELTLQVRVQDNMRNGVDQRRSDPTNFRIRITDVNDNQPVFSSPNGYFWILLEKDNLANTVLPFIKQQATDDDLPNGCGKIIYSITTPNVPVMIDQNTANLTITSKLEGDLQFNVEAFDGSVAGCDVGSSRVTVPMTVKILVKELLYEMIVNIEMDNAEEKLAAIDRINQQLELIANLYDFDYVYYGIENPKSRATGPQVLNFAFLNRTTQANLVKEEVTKILGSHVAQLKAVGMTNLGTAVVTDTSPAEPFDQKWIAVIVMGVAVLALVVVASVFFAEKRKLTLKLRATKAMEGTGMTNPGVEGRGPSLSPYGATGTQKVNPILAKYGVDRALELKHSFAEHHDYELDEVAVADESDADASSTDRDSVGGLENIEAAAAQSNRQMIQAQLRNGHR</sequence>
<keyword evidence="3 5" id="KW-0106">Calcium</keyword>
<dbReference type="GO" id="GO:0005509">
    <property type="term" value="F:calcium ion binding"/>
    <property type="evidence" value="ECO:0007669"/>
    <property type="project" value="UniProtKB-UniRule"/>
</dbReference>
<evidence type="ECO:0000256" key="2">
    <source>
        <dbReference type="ARBA" id="ARBA00022737"/>
    </source>
</evidence>
<dbReference type="EMBL" id="MTYJ01000020">
    <property type="protein sequence ID" value="OQV22005.1"/>
    <property type="molecule type" value="Genomic_DNA"/>
</dbReference>
<feature type="domain" description="Cadherin" evidence="7">
    <location>
        <begin position="304"/>
        <end position="410"/>
    </location>
</feature>
<evidence type="ECO:0000313" key="9">
    <source>
        <dbReference type="Proteomes" id="UP000192578"/>
    </source>
</evidence>
<dbReference type="GO" id="GO:0016342">
    <property type="term" value="C:catenin complex"/>
    <property type="evidence" value="ECO:0007669"/>
    <property type="project" value="TreeGrafter"/>
</dbReference>
<evidence type="ECO:0000313" key="8">
    <source>
        <dbReference type="EMBL" id="OQV22005.1"/>
    </source>
</evidence>
<comment type="caution">
    <text evidence="8">The sequence shown here is derived from an EMBL/GenBank/DDBJ whole genome shotgun (WGS) entry which is preliminary data.</text>
</comment>
<proteinExistence type="predicted"/>
<dbReference type="PROSITE" id="PS00232">
    <property type="entry name" value="CADHERIN_1"/>
    <property type="match status" value="1"/>
</dbReference>
<dbReference type="InterPro" id="IPR020894">
    <property type="entry name" value="Cadherin_CS"/>
</dbReference>
<keyword evidence="4 6" id="KW-0472">Membrane</keyword>
<keyword evidence="6" id="KW-1133">Transmembrane helix</keyword>